<dbReference type="eggNOG" id="KOG2912">
    <property type="taxonomic scope" value="Eukaryota"/>
</dbReference>
<comment type="similarity">
    <text evidence="1 5">Belongs to the methyltransferase superfamily. METTL16/RlmF family.</text>
</comment>
<dbReference type="STRING" id="81985.R0G4D1"/>
<proteinExistence type="inferred from homology"/>
<evidence type="ECO:0000256" key="7">
    <source>
        <dbReference type="SAM" id="MobiDB-lite"/>
    </source>
</evidence>
<keyword evidence="3 5" id="KW-0808">Transferase</keyword>
<evidence type="ECO:0000256" key="3">
    <source>
        <dbReference type="ARBA" id="ARBA00022679"/>
    </source>
</evidence>
<sequence length="566" mass="63547">MNALRLLLKFTLGADIIPNHLSDLKAVFPFIKYGIAHHRQSREFSQRLSILNVFVSIHRRCLLFHSLSRRLRVYLSELVSMRNGKKRARSEPGSTKQPRNKYSDNPPDFANLASLYPSFKPFVFFSGGRPRIDWTDYNATRELTRILLLHDHGVNWWIPDGQLCPTVPNRSNYIHWINDLLSSEIIQKSLGGDGSKVKGFDIGTGANCIYPLLGASLFGWSFVGSDYTVVALEWAEKNVKSNPHISDLIEIRDSKLLPQSSSDPEVVNREKEKSIPEEAETTATVQSDYPVDGSKSYIEPAVLLGVVKENETFDFCMSNPPFFETFEESGLNPKTACGGTPEEMVCDGGEQAFVSRIIEDSAVLRQRFRWYTSMLGKKATLKFLISKLWEVGVTVVKTTEFVQGQTSRWGLAWSFMPTARKIIATPVVKKTVHSFMLENIKRQYSAVDVLQSVEEFFKSCGASCKLNSSTFSVDIVASNDQCNTISKNVTTDVDSARSHRCEKQSLVGSSLQVPEDNLSFRILVFQQMPGTLLIKGSLQQKDIPLSGLFSVVFGSLEESLKSKFCR</sequence>
<dbReference type="EC" id="2.1.1.-" evidence="5"/>
<feature type="region of interest" description="Disordered" evidence="7">
    <location>
        <begin position="259"/>
        <end position="286"/>
    </location>
</feature>
<dbReference type="InterPro" id="IPR029063">
    <property type="entry name" value="SAM-dependent_MTases_sf"/>
</dbReference>
<dbReference type="Pfam" id="PF05971">
    <property type="entry name" value="Methyltransf_10"/>
    <property type="match status" value="2"/>
</dbReference>
<dbReference type="InterPro" id="IPR017182">
    <property type="entry name" value="METTL16/PsiM"/>
</dbReference>
<protein>
    <recommendedName>
        <fullName evidence="5">U6 small nuclear RNA (adenine-(43)-N(6))-methyltransferase</fullName>
        <ecNumber evidence="5">2.1.1.-</ecNumber>
    </recommendedName>
</protein>
<dbReference type="SUPFAM" id="SSF53335">
    <property type="entry name" value="S-adenosyl-L-methionine-dependent methyltransferases"/>
    <property type="match status" value="1"/>
</dbReference>
<dbReference type="GO" id="GO:0008168">
    <property type="term" value="F:methyltransferase activity"/>
    <property type="evidence" value="ECO:0007669"/>
    <property type="project" value="UniProtKB-UniRule"/>
</dbReference>
<keyword evidence="4 6" id="KW-0949">S-adenosyl-L-methionine</keyword>
<evidence type="ECO:0000256" key="2">
    <source>
        <dbReference type="ARBA" id="ARBA00022603"/>
    </source>
</evidence>
<dbReference type="EMBL" id="KB870807">
    <property type="protein sequence ID" value="EOA30231.1"/>
    <property type="molecule type" value="Genomic_DNA"/>
</dbReference>
<gene>
    <name evidence="8" type="ORF">CARUB_v10013352mg</name>
</gene>
<dbReference type="PANTHER" id="PTHR13393">
    <property type="entry name" value="SAM-DEPENDENT METHYLTRANSFERASE"/>
    <property type="match status" value="1"/>
</dbReference>
<dbReference type="GO" id="GO:0005634">
    <property type="term" value="C:nucleus"/>
    <property type="evidence" value="ECO:0007669"/>
    <property type="project" value="TreeGrafter"/>
</dbReference>
<feature type="binding site" evidence="6">
    <location>
        <position position="203"/>
    </location>
    <ligand>
        <name>S-adenosyl-L-methionine</name>
        <dbReference type="ChEBI" id="CHEBI:59789"/>
    </ligand>
</feature>
<feature type="compositionally biased region" description="Basic and acidic residues" evidence="7">
    <location>
        <begin position="266"/>
        <end position="276"/>
    </location>
</feature>
<dbReference type="PIRSF" id="PIRSF037350">
    <property type="entry name" value="Mtase_ZK1128_prd"/>
    <property type="match status" value="1"/>
</dbReference>
<accession>R0G4D1</accession>
<feature type="binding site" evidence="6">
    <location>
        <position position="170"/>
    </location>
    <ligand>
        <name>S-adenosyl-L-methionine</name>
        <dbReference type="ChEBI" id="CHEBI:59789"/>
    </ligand>
</feature>
<evidence type="ECO:0000256" key="5">
    <source>
        <dbReference type="PIRNR" id="PIRNR037350"/>
    </source>
</evidence>
<dbReference type="AlphaFoldDB" id="R0G4D1"/>
<organism evidence="8 9">
    <name type="scientific">Capsella rubella</name>
    <dbReference type="NCBI Taxonomy" id="81985"/>
    <lineage>
        <taxon>Eukaryota</taxon>
        <taxon>Viridiplantae</taxon>
        <taxon>Streptophyta</taxon>
        <taxon>Embryophyta</taxon>
        <taxon>Tracheophyta</taxon>
        <taxon>Spermatophyta</taxon>
        <taxon>Magnoliopsida</taxon>
        <taxon>eudicotyledons</taxon>
        <taxon>Gunneridae</taxon>
        <taxon>Pentapetalae</taxon>
        <taxon>rosids</taxon>
        <taxon>malvids</taxon>
        <taxon>Brassicales</taxon>
        <taxon>Brassicaceae</taxon>
        <taxon>Camelineae</taxon>
        <taxon>Capsella</taxon>
    </lineage>
</organism>
<dbReference type="PANTHER" id="PTHR13393:SF0">
    <property type="entry name" value="RNA N6-ADENOSINE-METHYLTRANSFERASE METTL16"/>
    <property type="match status" value="1"/>
</dbReference>
<dbReference type="InterPro" id="IPR010286">
    <property type="entry name" value="METTL16/RlmF"/>
</dbReference>
<feature type="region of interest" description="Disordered" evidence="7">
    <location>
        <begin position="85"/>
        <end position="105"/>
    </location>
</feature>
<keyword evidence="2 5" id="KW-0489">Methyltransferase</keyword>
<feature type="binding site" evidence="6">
    <location>
        <position position="226"/>
    </location>
    <ligand>
        <name>S-adenosyl-L-methionine</name>
        <dbReference type="ChEBI" id="CHEBI:59789"/>
    </ligand>
</feature>
<evidence type="ECO:0000313" key="8">
    <source>
        <dbReference type="EMBL" id="EOA30231.1"/>
    </source>
</evidence>
<evidence type="ECO:0000256" key="4">
    <source>
        <dbReference type="ARBA" id="ARBA00022691"/>
    </source>
</evidence>
<name>R0G4D1_9BRAS</name>
<feature type="binding site" evidence="6">
    <location>
        <position position="319"/>
    </location>
    <ligand>
        <name>S-adenosyl-L-methionine</name>
        <dbReference type="ChEBI" id="CHEBI:59789"/>
    </ligand>
</feature>
<dbReference type="GO" id="GO:0070475">
    <property type="term" value="P:rRNA base methylation"/>
    <property type="evidence" value="ECO:0007669"/>
    <property type="project" value="TreeGrafter"/>
</dbReference>
<evidence type="ECO:0000256" key="6">
    <source>
        <dbReference type="PIRSR" id="PIRSR037350-1"/>
    </source>
</evidence>
<evidence type="ECO:0000313" key="9">
    <source>
        <dbReference type="Proteomes" id="UP000029121"/>
    </source>
</evidence>
<dbReference type="FunFam" id="3.40.50.150:FF:000261">
    <property type="entry name" value="U6 small nuclear RNA (adenine-(43)-N(6))-methyltransferase"/>
    <property type="match status" value="1"/>
</dbReference>
<reference evidence="9" key="1">
    <citation type="journal article" date="2013" name="Nat. Genet.">
        <title>The Capsella rubella genome and the genomic consequences of rapid mating system evolution.</title>
        <authorList>
            <person name="Slotte T."/>
            <person name="Hazzouri K.M."/>
            <person name="Agren J.A."/>
            <person name="Koenig D."/>
            <person name="Maumus F."/>
            <person name="Guo Y.L."/>
            <person name="Steige K."/>
            <person name="Platts A.E."/>
            <person name="Escobar J.S."/>
            <person name="Newman L.K."/>
            <person name="Wang W."/>
            <person name="Mandakova T."/>
            <person name="Vello E."/>
            <person name="Smith L.M."/>
            <person name="Henz S.R."/>
            <person name="Steffen J."/>
            <person name="Takuno S."/>
            <person name="Brandvain Y."/>
            <person name="Coop G."/>
            <person name="Andolfatto P."/>
            <person name="Hu T.T."/>
            <person name="Blanchette M."/>
            <person name="Clark R.M."/>
            <person name="Quesneville H."/>
            <person name="Nordborg M."/>
            <person name="Gaut B.S."/>
            <person name="Lysak M.A."/>
            <person name="Jenkins J."/>
            <person name="Grimwood J."/>
            <person name="Chapman J."/>
            <person name="Prochnik S."/>
            <person name="Shu S."/>
            <person name="Rokhsar D."/>
            <person name="Schmutz J."/>
            <person name="Weigel D."/>
            <person name="Wright S.I."/>
        </authorList>
    </citation>
    <scope>NUCLEOTIDE SEQUENCE [LARGE SCALE GENOMIC DNA]</scope>
    <source>
        <strain evidence="9">cv. Monte Gargano</strain>
    </source>
</reference>
<keyword evidence="9" id="KW-1185">Reference proteome</keyword>
<evidence type="ECO:0000256" key="1">
    <source>
        <dbReference type="ARBA" id="ARBA00005878"/>
    </source>
</evidence>
<dbReference type="Gene3D" id="3.40.50.150">
    <property type="entry name" value="Vaccinia Virus protein VP39"/>
    <property type="match status" value="1"/>
</dbReference>
<dbReference type="Proteomes" id="UP000029121">
    <property type="component" value="Unassembled WGS sequence"/>
</dbReference>